<evidence type="ECO:0000256" key="6">
    <source>
        <dbReference type="PIRSR" id="PIRSR036894-2"/>
    </source>
</evidence>
<evidence type="ECO:0000256" key="1">
    <source>
        <dbReference type="ARBA" id="ARBA00022723"/>
    </source>
</evidence>
<dbReference type="PANTHER" id="PTHR42742">
    <property type="entry name" value="TRANSCRIPTIONAL REPRESSOR MPRA"/>
    <property type="match status" value="1"/>
</dbReference>
<feature type="binding site" evidence="5">
    <location>
        <position position="120"/>
    </location>
    <ligand>
        <name>Zn(2+)</name>
        <dbReference type="ChEBI" id="CHEBI:29105"/>
    </ligand>
</feature>
<dbReference type="AlphaFoldDB" id="A0A9D2ACB0"/>
<accession>A0A9D2ACB0</accession>
<dbReference type="GO" id="GO:0004476">
    <property type="term" value="F:mannose-6-phosphate isomerase activity"/>
    <property type="evidence" value="ECO:0007669"/>
    <property type="project" value="InterPro"/>
</dbReference>
<proteinExistence type="predicted"/>
<sequence>MLYPLKFKPRLKERIWGGDKLGAVLGKTVFPGEKIGESWEISGVQDDLSVITNGFLKDNNLQEVIEIYMDEIVGEANYEKYGIEFPILVKFIDAHDVLSIQVHPDDELAKERHHSYGKTEMWYVIDCMPGASLYVGFNRQVSREEYLQAVKCGTLPSLLQKIEVSPGDAYFIPAGTIHAIGKGLLIAEIQQTSDITYRVDDWGRVDAQGHPRELHTDLAVDAIDFSKPQNYNITHKPVIGQAVNLKTCDHFTTNIVQVEGSVTRDYSDLDSFVIYSCLSGKAEMTWGSGEKEMLTQGDTVLVPAQLNEITLQGNVTFLEVWLK</sequence>
<dbReference type="SUPFAM" id="SSF51182">
    <property type="entry name" value="RmlC-like cupins"/>
    <property type="match status" value="1"/>
</dbReference>
<evidence type="ECO:0000256" key="2">
    <source>
        <dbReference type="ARBA" id="ARBA00022833"/>
    </source>
</evidence>
<dbReference type="Pfam" id="PF21621">
    <property type="entry name" value="MPI_cupin_dom"/>
    <property type="match status" value="1"/>
</dbReference>
<gene>
    <name evidence="9" type="ORF">H9863_05875</name>
</gene>
<feature type="domain" description="Mannose-6-phosphate isomerase cupin" evidence="8">
    <location>
        <begin position="245"/>
        <end position="318"/>
    </location>
</feature>
<reference evidence="9" key="1">
    <citation type="journal article" date="2021" name="PeerJ">
        <title>Extensive microbial diversity within the chicken gut microbiome revealed by metagenomics and culture.</title>
        <authorList>
            <person name="Gilroy R."/>
            <person name="Ravi A."/>
            <person name="Getino M."/>
            <person name="Pursley I."/>
            <person name="Horton D.L."/>
            <person name="Alikhan N.F."/>
            <person name="Baker D."/>
            <person name="Gharbi K."/>
            <person name="Hall N."/>
            <person name="Watson M."/>
            <person name="Adriaenssens E.M."/>
            <person name="Foster-Nyarko E."/>
            <person name="Jarju S."/>
            <person name="Secka A."/>
            <person name="Antonio M."/>
            <person name="Oren A."/>
            <person name="Chaudhuri R.R."/>
            <person name="La Ragione R."/>
            <person name="Hildebrand F."/>
            <person name="Pallen M.J."/>
        </authorList>
    </citation>
    <scope>NUCLEOTIDE SEQUENCE</scope>
    <source>
        <strain evidence="9">23274</strain>
    </source>
</reference>
<dbReference type="EMBL" id="DXFT01000112">
    <property type="protein sequence ID" value="HIX03627.1"/>
    <property type="molecule type" value="Genomic_DNA"/>
</dbReference>
<evidence type="ECO:0000256" key="3">
    <source>
        <dbReference type="ARBA" id="ARBA00029741"/>
    </source>
</evidence>
<dbReference type="InterPro" id="IPR014710">
    <property type="entry name" value="RmlC-like_jellyroll"/>
</dbReference>
<feature type="domain" description="Phosphomannose isomerase type I catalytic" evidence="7">
    <location>
        <begin position="6"/>
        <end position="115"/>
    </location>
</feature>
<dbReference type="Gene3D" id="2.60.120.10">
    <property type="entry name" value="Jelly Rolls"/>
    <property type="match status" value="2"/>
</dbReference>
<feature type="binding site" evidence="5">
    <location>
        <position position="103"/>
    </location>
    <ligand>
        <name>Zn(2+)</name>
        <dbReference type="ChEBI" id="CHEBI:29105"/>
    </ligand>
</feature>
<feature type="active site" evidence="6">
    <location>
        <position position="198"/>
    </location>
</feature>
<dbReference type="InterPro" id="IPR051804">
    <property type="entry name" value="Carb_Metab_Reg_Kinase/Isom"/>
</dbReference>
<comment type="caution">
    <text evidence="9">The sequence shown here is derived from an EMBL/GenBank/DDBJ whole genome shotgun (WGS) entry which is preliminary data.</text>
</comment>
<dbReference type="InterPro" id="IPR011051">
    <property type="entry name" value="RmlC_Cupin_sf"/>
</dbReference>
<dbReference type="InterPro" id="IPR014628">
    <property type="entry name" value="Man6P_isomerase_Firm_short"/>
</dbReference>
<dbReference type="Pfam" id="PF20511">
    <property type="entry name" value="PMI_typeI_cat"/>
    <property type="match status" value="1"/>
</dbReference>
<keyword evidence="1 5" id="KW-0479">Metal-binding</keyword>
<dbReference type="CDD" id="cd07010">
    <property type="entry name" value="cupin_PMI_type_I_N_bac"/>
    <property type="match status" value="1"/>
</dbReference>
<keyword evidence="9" id="KW-0413">Isomerase</keyword>
<evidence type="ECO:0000256" key="5">
    <source>
        <dbReference type="PIRSR" id="PIRSR036894-1"/>
    </source>
</evidence>
<dbReference type="InterPro" id="IPR046457">
    <property type="entry name" value="PMI_typeI_cat"/>
</dbReference>
<evidence type="ECO:0000259" key="7">
    <source>
        <dbReference type="Pfam" id="PF20511"/>
    </source>
</evidence>
<name>A0A9D2ACB0_9BACT</name>
<dbReference type="GO" id="GO:0008270">
    <property type="term" value="F:zinc ion binding"/>
    <property type="evidence" value="ECO:0007669"/>
    <property type="project" value="InterPro"/>
</dbReference>
<organism evidence="9 10">
    <name type="scientific">Candidatus Odoribacter faecigallinarum</name>
    <dbReference type="NCBI Taxonomy" id="2838706"/>
    <lineage>
        <taxon>Bacteria</taxon>
        <taxon>Pseudomonadati</taxon>
        <taxon>Bacteroidota</taxon>
        <taxon>Bacteroidia</taxon>
        <taxon>Bacteroidales</taxon>
        <taxon>Odoribacteraceae</taxon>
        <taxon>Odoribacter</taxon>
    </lineage>
</organism>
<reference evidence="9" key="2">
    <citation type="submission" date="2021-04" db="EMBL/GenBank/DDBJ databases">
        <authorList>
            <person name="Gilroy R."/>
        </authorList>
    </citation>
    <scope>NUCLEOTIDE SEQUENCE</scope>
    <source>
        <strain evidence="9">23274</strain>
    </source>
</reference>
<evidence type="ECO:0000313" key="10">
    <source>
        <dbReference type="Proteomes" id="UP000824202"/>
    </source>
</evidence>
<dbReference type="Proteomes" id="UP000824202">
    <property type="component" value="Unassembled WGS sequence"/>
</dbReference>
<protein>
    <recommendedName>
        <fullName evidence="3">Phosphohexomutase</fullName>
    </recommendedName>
    <alternativeName>
        <fullName evidence="4">Phosphomannose isomerase</fullName>
    </alternativeName>
</protein>
<comment type="cofactor">
    <cofactor evidence="5">
        <name>Zn(2+)</name>
        <dbReference type="ChEBI" id="CHEBI:29105"/>
    </cofactor>
    <text evidence="5">Binds 1 zinc ion per subunit.</text>
</comment>
<evidence type="ECO:0000259" key="8">
    <source>
        <dbReference type="Pfam" id="PF21621"/>
    </source>
</evidence>
<dbReference type="GO" id="GO:0005975">
    <property type="term" value="P:carbohydrate metabolic process"/>
    <property type="evidence" value="ECO:0007669"/>
    <property type="project" value="InterPro"/>
</dbReference>
<evidence type="ECO:0000313" key="9">
    <source>
        <dbReference type="EMBL" id="HIX03627.1"/>
    </source>
</evidence>
<dbReference type="PIRSF" id="PIRSF036894">
    <property type="entry name" value="PMI_Firm_short"/>
    <property type="match status" value="1"/>
</dbReference>
<keyword evidence="2 5" id="KW-0862">Zinc</keyword>
<dbReference type="InterPro" id="IPR049071">
    <property type="entry name" value="MPI_cupin_dom"/>
</dbReference>
<evidence type="ECO:0000256" key="4">
    <source>
        <dbReference type="ARBA" id="ARBA00030762"/>
    </source>
</evidence>
<dbReference type="PANTHER" id="PTHR42742:SF3">
    <property type="entry name" value="FRUCTOKINASE"/>
    <property type="match status" value="1"/>
</dbReference>
<feature type="binding site" evidence="5">
    <location>
        <position position="178"/>
    </location>
    <ligand>
        <name>Zn(2+)</name>
        <dbReference type="ChEBI" id="CHEBI:29105"/>
    </ligand>
</feature>